<dbReference type="Proteomes" id="UP000294543">
    <property type="component" value="Unassembled WGS sequence"/>
</dbReference>
<gene>
    <name evidence="1" type="ORF">E1294_45795</name>
</gene>
<organism evidence="1 2">
    <name type="scientific">Nonomuraea diastatica</name>
    <dbReference type="NCBI Taxonomy" id="1848329"/>
    <lineage>
        <taxon>Bacteria</taxon>
        <taxon>Bacillati</taxon>
        <taxon>Actinomycetota</taxon>
        <taxon>Actinomycetes</taxon>
        <taxon>Streptosporangiales</taxon>
        <taxon>Streptosporangiaceae</taxon>
        <taxon>Nonomuraea</taxon>
    </lineage>
</organism>
<sequence length="84" mass="8928">MSSPAAESAVLDGAFEKFRELMASDGYALNWSLTGRNRVVVEIVAGADACADCLVPLPVMEEVMSDALERTPYTLDHVVLPGGT</sequence>
<reference evidence="1 2" key="1">
    <citation type="submission" date="2019-03" db="EMBL/GenBank/DDBJ databases">
        <title>Draft genome sequences of novel Actinobacteria.</title>
        <authorList>
            <person name="Sahin N."/>
            <person name="Ay H."/>
            <person name="Saygin H."/>
        </authorList>
    </citation>
    <scope>NUCLEOTIDE SEQUENCE [LARGE SCALE GENOMIC DNA]</scope>
    <source>
        <strain evidence="1 2">KC712</strain>
    </source>
</reference>
<accession>A0A4R4VXX1</accession>
<evidence type="ECO:0008006" key="3">
    <source>
        <dbReference type="Google" id="ProtNLM"/>
    </source>
</evidence>
<comment type="caution">
    <text evidence="1">The sequence shown here is derived from an EMBL/GenBank/DDBJ whole genome shotgun (WGS) entry which is preliminary data.</text>
</comment>
<protein>
    <recommendedName>
        <fullName evidence="3">NifU family protein</fullName>
    </recommendedName>
</protein>
<keyword evidence="2" id="KW-1185">Reference proteome</keyword>
<evidence type="ECO:0000313" key="1">
    <source>
        <dbReference type="EMBL" id="TDD10968.1"/>
    </source>
</evidence>
<name>A0A4R4VXX1_9ACTN</name>
<dbReference type="OrthoDB" id="5194609at2"/>
<dbReference type="AlphaFoldDB" id="A0A4R4VXX1"/>
<dbReference type="EMBL" id="SMKP01000226">
    <property type="protein sequence ID" value="TDD10968.1"/>
    <property type="molecule type" value="Genomic_DNA"/>
</dbReference>
<dbReference type="RefSeq" id="WP_132518057.1">
    <property type="nucleotide sequence ID" value="NZ_SMKP01000226.1"/>
</dbReference>
<proteinExistence type="predicted"/>
<evidence type="ECO:0000313" key="2">
    <source>
        <dbReference type="Proteomes" id="UP000294543"/>
    </source>
</evidence>